<dbReference type="InterPro" id="IPR002371">
    <property type="entry name" value="FlgK"/>
</dbReference>
<dbReference type="SUPFAM" id="SSF64518">
    <property type="entry name" value="Phase 1 flagellin"/>
    <property type="match status" value="1"/>
</dbReference>
<dbReference type="RefSeq" id="WP_226767920.1">
    <property type="nucleotide sequence ID" value="NZ_BAAAEO010000005.1"/>
</dbReference>
<proteinExistence type="inferred from homology"/>
<keyword evidence="5 7" id="KW-0964">Secreted</keyword>
<dbReference type="InterPro" id="IPR053927">
    <property type="entry name" value="FlgK_helical"/>
</dbReference>
<dbReference type="Pfam" id="PF22638">
    <property type="entry name" value="FlgK_D1"/>
    <property type="match status" value="1"/>
</dbReference>
<comment type="subcellular location">
    <subcellularLocation>
        <location evidence="1 7">Bacterial flagellum</location>
    </subcellularLocation>
    <subcellularLocation>
        <location evidence="2 7">Secreted</location>
    </subcellularLocation>
</comment>
<evidence type="ECO:0000256" key="1">
    <source>
        <dbReference type="ARBA" id="ARBA00004365"/>
    </source>
</evidence>
<feature type="domain" description="Flagellar hook-associated protein FlgK helical" evidence="9">
    <location>
        <begin position="86"/>
        <end position="308"/>
    </location>
</feature>
<evidence type="ECO:0000256" key="7">
    <source>
        <dbReference type="RuleBase" id="RU362065"/>
    </source>
</evidence>
<keyword evidence="10" id="KW-0969">Cilium</keyword>
<feature type="domain" description="Flagellar basal-body/hook protein C-terminal" evidence="8">
    <location>
        <begin position="404"/>
        <end position="443"/>
    </location>
</feature>
<evidence type="ECO:0000259" key="9">
    <source>
        <dbReference type="Pfam" id="PF22638"/>
    </source>
</evidence>
<organism evidence="10 11">
    <name type="scientific">Rheinheimera aquimaris</name>
    <dbReference type="NCBI Taxonomy" id="412437"/>
    <lineage>
        <taxon>Bacteria</taxon>
        <taxon>Pseudomonadati</taxon>
        <taxon>Pseudomonadota</taxon>
        <taxon>Gammaproteobacteria</taxon>
        <taxon>Chromatiales</taxon>
        <taxon>Chromatiaceae</taxon>
        <taxon>Rheinheimera</taxon>
    </lineage>
</organism>
<accession>A0ABN1E8I3</accession>
<keyword evidence="10" id="KW-0282">Flagellum</keyword>
<evidence type="ECO:0000256" key="3">
    <source>
        <dbReference type="ARBA" id="ARBA00009677"/>
    </source>
</evidence>
<comment type="similarity">
    <text evidence="3 7">Belongs to the flagella basal body rod proteins family.</text>
</comment>
<evidence type="ECO:0000313" key="11">
    <source>
        <dbReference type="Proteomes" id="UP001501169"/>
    </source>
</evidence>
<dbReference type="InterPro" id="IPR010930">
    <property type="entry name" value="Flg_bb/hook_C_dom"/>
</dbReference>
<evidence type="ECO:0000256" key="5">
    <source>
        <dbReference type="ARBA" id="ARBA00022525"/>
    </source>
</evidence>
<evidence type="ECO:0000313" key="10">
    <source>
        <dbReference type="EMBL" id="GAA0561301.1"/>
    </source>
</evidence>
<evidence type="ECO:0000259" key="8">
    <source>
        <dbReference type="Pfam" id="PF06429"/>
    </source>
</evidence>
<dbReference type="PANTHER" id="PTHR30033">
    <property type="entry name" value="FLAGELLAR HOOK-ASSOCIATED PROTEIN 1"/>
    <property type="match status" value="1"/>
</dbReference>
<gene>
    <name evidence="7 10" type="primary">flgK</name>
    <name evidence="10" type="ORF">GCM10009098_31740</name>
</gene>
<evidence type="ECO:0000256" key="6">
    <source>
        <dbReference type="ARBA" id="ARBA00023143"/>
    </source>
</evidence>
<dbReference type="PRINTS" id="PR01005">
    <property type="entry name" value="FLGHOOKAP1"/>
</dbReference>
<protein>
    <recommendedName>
        <fullName evidence="4 7">Flagellar hook-associated protein 1</fullName>
        <shortName evidence="7">HAP1</shortName>
    </recommendedName>
</protein>
<name>A0ABN1E8I3_9GAMM</name>
<dbReference type="Pfam" id="PF06429">
    <property type="entry name" value="Flg_bbr_C"/>
    <property type="match status" value="1"/>
</dbReference>
<keyword evidence="11" id="KW-1185">Reference proteome</keyword>
<keyword evidence="6 7" id="KW-0975">Bacterial flagellum</keyword>
<dbReference type="Proteomes" id="UP001501169">
    <property type="component" value="Unassembled WGS sequence"/>
</dbReference>
<dbReference type="EMBL" id="BAAAEO010000005">
    <property type="protein sequence ID" value="GAA0561301.1"/>
    <property type="molecule type" value="Genomic_DNA"/>
</dbReference>
<evidence type="ECO:0000256" key="4">
    <source>
        <dbReference type="ARBA" id="ARBA00016244"/>
    </source>
</evidence>
<comment type="caution">
    <text evidence="10">The sequence shown here is derived from an EMBL/GenBank/DDBJ whole genome shotgun (WGS) entry which is preliminary data.</text>
</comment>
<dbReference type="PANTHER" id="PTHR30033:SF1">
    <property type="entry name" value="FLAGELLAR HOOK-ASSOCIATED PROTEIN 1"/>
    <property type="match status" value="1"/>
</dbReference>
<sequence length="444" mass="46405">MSMLLNGVSGLNAANSALGAVSQNVANAAVKGYSRQTVYLETAAGGLNGVKVTKIDRIVNSFLNDDIWRTSADTGYYEGFQNYIGYLEQILGTESLNLNDAVAGIRASFNAAMSAPDSAAYRQQALSSAQSLVQDIAQINGALSDQQAKLGKELSDLADNSSSLLQQIAEMNNKISKAMALGQPVAELSDARENLVTELSGYLGVDITDVGDGNLNISSKNGAPLVVGSKAAAVSVTGTSVDVSFNSQNFALNEFVGGRIGGLLNVDATVLQPSKLQLETIVSSVADSVNTALSEGFDLNGLPGEPLFVYNPADVLGTFGVNAALEPDDLAFTGRVDDGFGNWIPSGGRGDNGNIANLVSALNGSMTGYDTLIGDLAIQSKQVQSSVKTAQLLKDNALAARDSVSGVNLDEEAANLMFYQQLYDANARVISTADQLFKTLINIF</sequence>
<evidence type="ECO:0000256" key="2">
    <source>
        <dbReference type="ARBA" id="ARBA00004613"/>
    </source>
</evidence>
<keyword evidence="10" id="KW-0966">Cell projection</keyword>
<reference evidence="10 11" key="1">
    <citation type="journal article" date="2019" name="Int. J. Syst. Evol. Microbiol.">
        <title>The Global Catalogue of Microorganisms (GCM) 10K type strain sequencing project: providing services to taxonomists for standard genome sequencing and annotation.</title>
        <authorList>
            <consortium name="The Broad Institute Genomics Platform"/>
            <consortium name="The Broad Institute Genome Sequencing Center for Infectious Disease"/>
            <person name="Wu L."/>
            <person name="Ma J."/>
        </authorList>
    </citation>
    <scope>NUCLEOTIDE SEQUENCE [LARGE SCALE GENOMIC DNA]</scope>
    <source>
        <strain evidence="10 11">JCM 14331</strain>
    </source>
</reference>
<dbReference type="NCBIfam" id="TIGR02492">
    <property type="entry name" value="flgK_ends"/>
    <property type="match status" value="1"/>
</dbReference>